<evidence type="ECO:0000313" key="1">
    <source>
        <dbReference type="EMBL" id="ACU60037.1"/>
    </source>
</evidence>
<organism evidence="1 2">
    <name type="scientific">Chitinophaga pinensis (strain ATCC 43595 / DSM 2588 / LMG 13176 / NBRC 15968 / NCIMB 11800 / UQM 2034)</name>
    <dbReference type="NCBI Taxonomy" id="485918"/>
    <lineage>
        <taxon>Bacteria</taxon>
        <taxon>Pseudomonadati</taxon>
        <taxon>Bacteroidota</taxon>
        <taxon>Chitinophagia</taxon>
        <taxon>Chitinophagales</taxon>
        <taxon>Chitinophagaceae</taxon>
        <taxon>Chitinophaga</taxon>
    </lineage>
</organism>
<evidence type="ECO:0008006" key="3">
    <source>
        <dbReference type="Google" id="ProtNLM"/>
    </source>
</evidence>
<proteinExistence type="predicted"/>
<sequence>MAQFEIKFRFPVVLSMLVFISCKTNRQYQNGFTVEISHSAFLHYKENWSKVYSFQPISMVYKPEKKLIVISRTRVPDSLHMLTLSKAEENRIVKKYGAFEFLGIFEDHNLPPEFSHLFYVNPGNMDVLQIDRITADAKGTENLTGAILYMKDSINYMSGSRLFFK</sequence>
<accession>A0A979GNY1</accession>
<dbReference type="RefSeq" id="WP_012790213.1">
    <property type="nucleotide sequence ID" value="NC_013132.1"/>
</dbReference>
<protein>
    <recommendedName>
        <fullName evidence="3">Lipoprotein</fullName>
    </recommendedName>
</protein>
<dbReference type="OrthoDB" id="9803988at2"/>
<dbReference type="EMBL" id="CP001699">
    <property type="protein sequence ID" value="ACU60037.1"/>
    <property type="molecule type" value="Genomic_DNA"/>
</dbReference>
<dbReference type="KEGG" id="cpi:Cpin_2554"/>
<reference evidence="2" key="1">
    <citation type="submission" date="2009-08" db="EMBL/GenBank/DDBJ databases">
        <title>The complete genome of Chitinophaga pinensis DSM 2588.</title>
        <authorList>
            <consortium name="US DOE Joint Genome Institute (JGI-PGF)"/>
            <person name="Lucas S."/>
            <person name="Copeland A."/>
            <person name="Lapidus A."/>
            <person name="Glavina del Rio T."/>
            <person name="Dalin E."/>
            <person name="Tice H."/>
            <person name="Bruce D."/>
            <person name="Goodwin L."/>
            <person name="Pitluck S."/>
            <person name="Kyrpides N."/>
            <person name="Mavromatis K."/>
            <person name="Ivanova N."/>
            <person name="Mikhailova N."/>
            <person name="Sims D."/>
            <person name="Meinche L."/>
            <person name="Brettin T."/>
            <person name="Detter J.C."/>
            <person name="Han C."/>
            <person name="Larimer F."/>
            <person name="Land M."/>
            <person name="Hauser L."/>
            <person name="Markowitz V."/>
            <person name="Cheng J.-F."/>
            <person name="Hugenholtz P."/>
            <person name="Woyke T."/>
            <person name="Wu D."/>
            <person name="Spring S."/>
            <person name="Klenk H.-P."/>
            <person name="Eisen J.A."/>
        </authorList>
    </citation>
    <scope>NUCLEOTIDE SEQUENCE [LARGE SCALE GENOMIC DNA]</scope>
    <source>
        <strain evidence="2">ATCC 43595 / DSM 2588 / LMG 13176 / NBRC 15968 / NCIMB 11800 / UQM 2034</strain>
    </source>
</reference>
<dbReference type="AlphaFoldDB" id="A0A979GNY1"/>
<reference evidence="1 2" key="2">
    <citation type="journal article" date="2010" name="Stand. Genomic Sci.">
        <title>Complete genome sequence of Chitinophaga pinensis type strain (UQM 2034).</title>
        <authorList>
            <person name="Glavina Del Rio T."/>
            <person name="Abt B."/>
            <person name="Spring S."/>
            <person name="Lapidus A."/>
            <person name="Nolan M."/>
            <person name="Tice H."/>
            <person name="Copeland A."/>
            <person name="Cheng J.F."/>
            <person name="Chen F."/>
            <person name="Bruce D."/>
            <person name="Goodwin L."/>
            <person name="Pitluck S."/>
            <person name="Ivanova N."/>
            <person name="Mavromatis K."/>
            <person name="Mikhailova N."/>
            <person name="Pati A."/>
            <person name="Chen A."/>
            <person name="Palaniappan K."/>
            <person name="Land M."/>
            <person name="Hauser L."/>
            <person name="Chang Y.J."/>
            <person name="Jeffries C.D."/>
            <person name="Chain P."/>
            <person name="Saunders E."/>
            <person name="Detter J.C."/>
            <person name="Brettin T."/>
            <person name="Rohde M."/>
            <person name="Goker M."/>
            <person name="Bristow J."/>
            <person name="Eisen J.A."/>
            <person name="Markowitz V."/>
            <person name="Hugenholtz P."/>
            <person name="Kyrpides N.C."/>
            <person name="Klenk H.P."/>
            <person name="Lucas S."/>
        </authorList>
    </citation>
    <scope>NUCLEOTIDE SEQUENCE [LARGE SCALE GENOMIC DNA]</scope>
    <source>
        <strain evidence="2">ATCC 43595 / DSM 2588 / LMG 13176 / NBRC 15968 / NCIMB 11800 / UQM 2034</strain>
    </source>
</reference>
<dbReference type="PROSITE" id="PS51257">
    <property type="entry name" value="PROKAR_LIPOPROTEIN"/>
    <property type="match status" value="1"/>
</dbReference>
<evidence type="ECO:0000313" key="2">
    <source>
        <dbReference type="Proteomes" id="UP000002215"/>
    </source>
</evidence>
<gene>
    <name evidence="1" type="ordered locus">Cpin_2554</name>
</gene>
<name>A0A979GNY1_CHIPD</name>
<dbReference type="Proteomes" id="UP000002215">
    <property type="component" value="Chromosome"/>
</dbReference>